<dbReference type="Proteomes" id="UP000315471">
    <property type="component" value="Unassembled WGS sequence"/>
</dbReference>
<proteinExistence type="predicted"/>
<comment type="caution">
    <text evidence="1">The sequence shown here is derived from an EMBL/GenBank/DDBJ whole genome shotgun (WGS) entry which is preliminary data.</text>
</comment>
<name>A0A5C6DV61_9BACT</name>
<protein>
    <submittedName>
        <fullName evidence="1">Uncharacterized protein</fullName>
    </submittedName>
</protein>
<accession>A0A5C6DV61</accession>
<sequence length="396" mass="44852">MTLYLQHGHGKSDRIRDSFNDKSSQGVIFAARNEQPDKLDACIAELRTLGSYTLMLDPQFHICTVAPPKDRYLPDHYPYYEAGRNASDFIGAKKLREYAASTIQFQHTRDLDRLLSPTVILSSFSDRWSQIALQLADSSVDVHAGLTSPKPLLLSFVISESAFDSRSELEMFLDTLTSWDVHGFYLCIVRDEASYSQSFDQDRLANILYATYVLGDRNQFEVNCGYSDFVGLTMRAAGATTIATGWSQSQRQCHMNTFVKKDTIARRPRLRYSSGPLLNTIMISELEQIANIGRLNDVLSGVPLDSEITSASSPDSSAWNDRLSERHHWQTLNDIDSTLVSNVRKNLLALLTRVRYAKSLYVDLKANGIQFQRLTNDEHLDQWDEALEEFQRIASP</sequence>
<organism evidence="1 2">
    <name type="scientific">Novipirellula aureliae</name>
    <dbReference type="NCBI Taxonomy" id="2527966"/>
    <lineage>
        <taxon>Bacteria</taxon>
        <taxon>Pseudomonadati</taxon>
        <taxon>Planctomycetota</taxon>
        <taxon>Planctomycetia</taxon>
        <taxon>Pirellulales</taxon>
        <taxon>Pirellulaceae</taxon>
        <taxon>Novipirellula</taxon>
    </lineage>
</organism>
<gene>
    <name evidence="1" type="ORF">Q31b_31620</name>
</gene>
<evidence type="ECO:0000313" key="1">
    <source>
        <dbReference type="EMBL" id="TWU39847.1"/>
    </source>
</evidence>
<dbReference type="AlphaFoldDB" id="A0A5C6DV61"/>
<dbReference type="RefSeq" id="WP_146600524.1">
    <property type="nucleotide sequence ID" value="NZ_SJPY01000005.1"/>
</dbReference>
<dbReference type="EMBL" id="SJPY01000005">
    <property type="protein sequence ID" value="TWU39847.1"/>
    <property type="molecule type" value="Genomic_DNA"/>
</dbReference>
<dbReference type="OrthoDB" id="2971754at2"/>
<evidence type="ECO:0000313" key="2">
    <source>
        <dbReference type="Proteomes" id="UP000315471"/>
    </source>
</evidence>
<reference evidence="1 2" key="1">
    <citation type="submission" date="2019-02" db="EMBL/GenBank/DDBJ databases">
        <title>Deep-cultivation of Planctomycetes and their phenomic and genomic characterization uncovers novel biology.</title>
        <authorList>
            <person name="Wiegand S."/>
            <person name="Jogler M."/>
            <person name="Boedeker C."/>
            <person name="Pinto D."/>
            <person name="Vollmers J."/>
            <person name="Rivas-Marin E."/>
            <person name="Kohn T."/>
            <person name="Peeters S.H."/>
            <person name="Heuer A."/>
            <person name="Rast P."/>
            <person name="Oberbeckmann S."/>
            <person name="Bunk B."/>
            <person name="Jeske O."/>
            <person name="Meyerdierks A."/>
            <person name="Storesund J.E."/>
            <person name="Kallscheuer N."/>
            <person name="Luecker S."/>
            <person name="Lage O.M."/>
            <person name="Pohl T."/>
            <person name="Merkel B.J."/>
            <person name="Hornburger P."/>
            <person name="Mueller R.-W."/>
            <person name="Bruemmer F."/>
            <person name="Labrenz M."/>
            <person name="Spormann A.M."/>
            <person name="Op Den Camp H."/>
            <person name="Overmann J."/>
            <person name="Amann R."/>
            <person name="Jetten M.S.M."/>
            <person name="Mascher T."/>
            <person name="Medema M.H."/>
            <person name="Devos D.P."/>
            <person name="Kaster A.-K."/>
            <person name="Ovreas L."/>
            <person name="Rohde M."/>
            <person name="Galperin M.Y."/>
            <person name="Jogler C."/>
        </authorList>
    </citation>
    <scope>NUCLEOTIDE SEQUENCE [LARGE SCALE GENOMIC DNA]</scope>
    <source>
        <strain evidence="1 2">Q31b</strain>
    </source>
</reference>
<keyword evidence="2" id="KW-1185">Reference proteome</keyword>